<evidence type="ECO:0000256" key="3">
    <source>
        <dbReference type="ARBA" id="ARBA00022840"/>
    </source>
</evidence>
<evidence type="ECO:0000256" key="2">
    <source>
        <dbReference type="ARBA" id="ARBA00022741"/>
    </source>
</evidence>
<gene>
    <name evidence="6" type="ORF">PPNSA23_42110</name>
</gene>
<protein>
    <recommendedName>
        <fullName evidence="5">ATP-grasp domain-containing protein</fullName>
    </recommendedName>
</protein>
<evidence type="ECO:0000313" key="7">
    <source>
        <dbReference type="Proteomes" id="UP001628091"/>
    </source>
</evidence>
<keyword evidence="3 4" id="KW-0067">ATP-binding</keyword>
<dbReference type="Gene3D" id="3.30.470.20">
    <property type="entry name" value="ATP-grasp fold, B domain"/>
    <property type="match status" value="1"/>
</dbReference>
<dbReference type="PANTHER" id="PTHR43585">
    <property type="entry name" value="FUMIPYRROLE BIOSYNTHESIS PROTEIN C"/>
    <property type="match status" value="1"/>
</dbReference>
<keyword evidence="2 4" id="KW-0547">Nucleotide-binding</keyword>
<proteinExistence type="predicted"/>
<feature type="domain" description="ATP-grasp" evidence="5">
    <location>
        <begin position="122"/>
        <end position="317"/>
    </location>
</feature>
<reference evidence="6 7" key="1">
    <citation type="submission" date="2024-10" db="EMBL/GenBank/DDBJ databases">
        <title>Isolation, draft genome sequencing and identification of Phyllobacterium sp. NSA23, isolated from leaf soil.</title>
        <authorList>
            <person name="Akita H."/>
        </authorList>
    </citation>
    <scope>NUCLEOTIDE SEQUENCE [LARGE SCALE GENOMIC DNA]</scope>
    <source>
        <strain evidence="6 7">NSA23</strain>
    </source>
</reference>
<keyword evidence="7" id="KW-1185">Reference proteome</keyword>
<dbReference type="InterPro" id="IPR011761">
    <property type="entry name" value="ATP-grasp"/>
</dbReference>
<evidence type="ECO:0000313" key="6">
    <source>
        <dbReference type="EMBL" id="GAB1584268.1"/>
    </source>
</evidence>
<name>A0ABQ0H5Q5_9HYPH</name>
<evidence type="ECO:0000256" key="1">
    <source>
        <dbReference type="ARBA" id="ARBA00022598"/>
    </source>
</evidence>
<keyword evidence="1" id="KW-0436">Ligase</keyword>
<sequence>MFMHSIAPNPQILVINPLVSASYLSEQMKSADFPCTALYTGMASQVPGYCRPDPTLFDKQIHVESDNLLDVLEAFQPQDYSYVLNGSEESTFITDYITCLYFRTWSNDPRSSRRRIDKYEMQTALAEAGLPSIRQVKVCSSWTDSDLRKHLESFCFPAFCKPAFGYGSLGAFAAASLAEVKQGMDEHRQHREMEYVIQELICGKEYIIDTFSAEGIHHVCSIHKNQKELIQNRPLYRITEVEKDPEIILRCENYAVELLNALDFRNGPAHIEIFLQENGSIKLIEINNRISGGRGVVNKLAMLSGLTSQDAALRQLLKFGRVFPAPCDAAAGLARGLVLYKLTGGTVYDPMPKLDTFKTVRETIMLKAVGEELPACPQPSLLDAVCIILLHDHDEELVESETKAIFAGERMGILP</sequence>
<dbReference type="PANTHER" id="PTHR43585:SF2">
    <property type="entry name" value="ATP-GRASP ENZYME FSQD"/>
    <property type="match status" value="1"/>
</dbReference>
<accession>A0ABQ0H5Q5</accession>
<dbReference type="PROSITE" id="PS50975">
    <property type="entry name" value="ATP_GRASP"/>
    <property type="match status" value="1"/>
</dbReference>
<dbReference type="SUPFAM" id="SSF56059">
    <property type="entry name" value="Glutathione synthetase ATP-binding domain-like"/>
    <property type="match status" value="1"/>
</dbReference>
<evidence type="ECO:0000259" key="5">
    <source>
        <dbReference type="PROSITE" id="PS50975"/>
    </source>
</evidence>
<organism evidence="6 7">
    <name type="scientific">Phyllobacterium phragmitis</name>
    <dbReference type="NCBI Taxonomy" id="2670329"/>
    <lineage>
        <taxon>Bacteria</taxon>
        <taxon>Pseudomonadati</taxon>
        <taxon>Pseudomonadota</taxon>
        <taxon>Alphaproteobacteria</taxon>
        <taxon>Hyphomicrobiales</taxon>
        <taxon>Phyllobacteriaceae</taxon>
        <taxon>Phyllobacterium</taxon>
    </lineage>
</organism>
<dbReference type="Pfam" id="PF13535">
    <property type="entry name" value="ATP-grasp_4"/>
    <property type="match status" value="1"/>
</dbReference>
<dbReference type="EMBL" id="BAAFZP010000002">
    <property type="protein sequence ID" value="GAB1584268.1"/>
    <property type="molecule type" value="Genomic_DNA"/>
</dbReference>
<dbReference type="InterPro" id="IPR052032">
    <property type="entry name" value="ATP-dep_AA_Ligase"/>
</dbReference>
<dbReference type="Proteomes" id="UP001628091">
    <property type="component" value="Unassembled WGS sequence"/>
</dbReference>
<evidence type="ECO:0000256" key="4">
    <source>
        <dbReference type="PROSITE-ProRule" id="PRU00409"/>
    </source>
</evidence>
<comment type="caution">
    <text evidence="6">The sequence shown here is derived from an EMBL/GenBank/DDBJ whole genome shotgun (WGS) entry which is preliminary data.</text>
</comment>